<organism evidence="1 2">
    <name type="scientific">Aspergillus granulosus</name>
    <dbReference type="NCBI Taxonomy" id="176169"/>
    <lineage>
        <taxon>Eukaryota</taxon>
        <taxon>Fungi</taxon>
        <taxon>Dikarya</taxon>
        <taxon>Ascomycota</taxon>
        <taxon>Pezizomycotina</taxon>
        <taxon>Eurotiomycetes</taxon>
        <taxon>Eurotiomycetidae</taxon>
        <taxon>Eurotiales</taxon>
        <taxon>Aspergillaceae</taxon>
        <taxon>Aspergillus</taxon>
        <taxon>Aspergillus subgen. Nidulantes</taxon>
    </lineage>
</organism>
<sequence>MSIPIVVMASILFASFEYLRRHSRTAATHIANGIEILQNWQQNHQYGQQGQWGRLCSPYVSYFRKTELGPIHTLFNLNASEFGPLPRSRLLHQVDDGGFVNWTN</sequence>
<comment type="caution">
    <text evidence="1">The sequence shown here is derived from an EMBL/GenBank/DDBJ whole genome shotgun (WGS) entry which is preliminary data.</text>
</comment>
<proteinExistence type="predicted"/>
<dbReference type="Proteomes" id="UP001610334">
    <property type="component" value="Unassembled WGS sequence"/>
</dbReference>
<gene>
    <name evidence="1" type="ORF">BJX63DRAFT_411245</name>
</gene>
<name>A0ABR4GXQ3_9EURO</name>
<reference evidence="1 2" key="1">
    <citation type="submission" date="2024-07" db="EMBL/GenBank/DDBJ databases">
        <title>Section-level genome sequencing and comparative genomics of Aspergillus sections Usti and Cavernicolus.</title>
        <authorList>
            <consortium name="Lawrence Berkeley National Laboratory"/>
            <person name="Nybo J.L."/>
            <person name="Vesth T.C."/>
            <person name="Theobald S."/>
            <person name="Frisvad J.C."/>
            <person name="Larsen T.O."/>
            <person name="Kjaerboelling I."/>
            <person name="Rothschild-Mancinelli K."/>
            <person name="Lyhne E.K."/>
            <person name="Kogle M.E."/>
            <person name="Barry K."/>
            <person name="Clum A."/>
            <person name="Na H."/>
            <person name="Ledsgaard L."/>
            <person name="Lin J."/>
            <person name="Lipzen A."/>
            <person name="Kuo A."/>
            <person name="Riley R."/>
            <person name="Mondo S."/>
            <person name="Labutti K."/>
            <person name="Haridas S."/>
            <person name="Pangalinan J."/>
            <person name="Salamov A.A."/>
            <person name="Simmons B.A."/>
            <person name="Magnuson J.K."/>
            <person name="Chen J."/>
            <person name="Drula E."/>
            <person name="Henrissat B."/>
            <person name="Wiebenga A."/>
            <person name="Lubbers R.J."/>
            <person name="Gomes A.C."/>
            <person name="Makela M.R."/>
            <person name="Stajich J."/>
            <person name="Grigoriev I.V."/>
            <person name="Mortensen U.H."/>
            <person name="De Vries R.P."/>
            <person name="Baker S.E."/>
            <person name="Andersen M.R."/>
        </authorList>
    </citation>
    <scope>NUCLEOTIDE SEQUENCE [LARGE SCALE GENOMIC DNA]</scope>
    <source>
        <strain evidence="1 2">CBS 588.65</strain>
    </source>
</reference>
<protein>
    <submittedName>
        <fullName evidence="1">Uncharacterized protein</fullName>
    </submittedName>
</protein>
<dbReference type="EMBL" id="JBFXLT010000131">
    <property type="protein sequence ID" value="KAL2807764.1"/>
    <property type="molecule type" value="Genomic_DNA"/>
</dbReference>
<keyword evidence="2" id="KW-1185">Reference proteome</keyword>
<accession>A0ABR4GXQ3</accession>
<evidence type="ECO:0000313" key="2">
    <source>
        <dbReference type="Proteomes" id="UP001610334"/>
    </source>
</evidence>
<evidence type="ECO:0000313" key="1">
    <source>
        <dbReference type="EMBL" id="KAL2807764.1"/>
    </source>
</evidence>